<dbReference type="Proteomes" id="UP001317629">
    <property type="component" value="Chromosome"/>
</dbReference>
<keyword evidence="2" id="KW-1185">Reference proteome</keyword>
<protein>
    <submittedName>
        <fullName evidence="1">Uncharacterized protein</fullName>
    </submittedName>
</protein>
<sequence>MFHVYLIKIGVDPVGVVADGPEGYRFYAIEDSFRELEELVFDRAEDARSAAVILFDSK</sequence>
<gene>
    <name evidence="1" type="ORF">SS37A_31600</name>
</gene>
<evidence type="ECO:0000313" key="1">
    <source>
        <dbReference type="EMBL" id="BDV35631.1"/>
    </source>
</evidence>
<evidence type="ECO:0000313" key="2">
    <source>
        <dbReference type="Proteomes" id="UP001317629"/>
    </source>
</evidence>
<proteinExistence type="predicted"/>
<organism evidence="1 2">
    <name type="scientific">Methylocystis iwaonis</name>
    <dbReference type="NCBI Taxonomy" id="2885079"/>
    <lineage>
        <taxon>Bacteria</taxon>
        <taxon>Pseudomonadati</taxon>
        <taxon>Pseudomonadota</taxon>
        <taxon>Alphaproteobacteria</taxon>
        <taxon>Hyphomicrobiales</taxon>
        <taxon>Methylocystaceae</taxon>
        <taxon>Methylocystis</taxon>
    </lineage>
</organism>
<dbReference type="RefSeq" id="WP_281929122.1">
    <property type="nucleotide sequence ID" value="NZ_AP027142.1"/>
</dbReference>
<accession>A0ABM8EC86</accession>
<name>A0ABM8EC86_9HYPH</name>
<dbReference type="EMBL" id="AP027142">
    <property type="protein sequence ID" value="BDV35631.1"/>
    <property type="molecule type" value="Genomic_DNA"/>
</dbReference>
<reference evidence="1 2" key="1">
    <citation type="journal article" date="2023" name="Int. J. Syst. Evol. Microbiol.">
        <title>Methylocystis iwaonis sp. nov., a type II methane-oxidizing bacterium from surface soil of a rice paddy field in Japan, and emended description of the genus Methylocystis (ex Whittenbury et al. 1970) Bowman et al. 1993.</title>
        <authorList>
            <person name="Kaise H."/>
            <person name="Sawadogo J.B."/>
            <person name="Alam M.S."/>
            <person name="Ueno C."/>
            <person name="Dianou D."/>
            <person name="Shinjo R."/>
            <person name="Asakawa S."/>
        </authorList>
    </citation>
    <scope>NUCLEOTIDE SEQUENCE [LARGE SCALE GENOMIC DNA]</scope>
    <source>
        <strain evidence="1 2">SS37A-Re</strain>
    </source>
</reference>